<reference evidence="6" key="1">
    <citation type="journal article" date="2021" name="Front. Microbiol.">
        <title>Comprehensive Comparative Genomics and Phenotyping of Methylobacterium Species.</title>
        <authorList>
            <person name="Alessa O."/>
            <person name="Ogura Y."/>
            <person name="Fujitani Y."/>
            <person name="Takami H."/>
            <person name="Hayashi T."/>
            <person name="Sahin N."/>
            <person name="Tani A."/>
        </authorList>
    </citation>
    <scope>NUCLEOTIDE SEQUENCE</scope>
    <source>
        <strain evidence="6">DSM 23632</strain>
    </source>
</reference>
<dbReference type="CDD" id="cd09323">
    <property type="entry name" value="TDT_SLAC1_like"/>
    <property type="match status" value="1"/>
</dbReference>
<feature type="transmembrane region" description="Helical" evidence="5">
    <location>
        <begin position="39"/>
        <end position="62"/>
    </location>
</feature>
<comment type="caution">
    <text evidence="6">The sequence shown here is derived from an EMBL/GenBank/DDBJ whole genome shotgun (WGS) entry which is preliminary data.</text>
</comment>
<evidence type="ECO:0000256" key="1">
    <source>
        <dbReference type="ARBA" id="ARBA00004141"/>
    </source>
</evidence>
<evidence type="ECO:0000256" key="2">
    <source>
        <dbReference type="ARBA" id="ARBA00022692"/>
    </source>
</evidence>
<dbReference type="Proteomes" id="UP001055057">
    <property type="component" value="Unassembled WGS sequence"/>
</dbReference>
<dbReference type="Pfam" id="PF03595">
    <property type="entry name" value="SLAC1"/>
    <property type="match status" value="1"/>
</dbReference>
<dbReference type="EMBL" id="BPRB01000410">
    <property type="protein sequence ID" value="GJE62791.1"/>
    <property type="molecule type" value="Genomic_DNA"/>
</dbReference>
<evidence type="ECO:0000256" key="5">
    <source>
        <dbReference type="SAM" id="Phobius"/>
    </source>
</evidence>
<feature type="transmembrane region" description="Helical" evidence="5">
    <location>
        <begin position="113"/>
        <end position="133"/>
    </location>
</feature>
<proteinExistence type="predicted"/>
<keyword evidence="7" id="KW-1185">Reference proteome</keyword>
<feature type="transmembrane region" description="Helical" evidence="5">
    <location>
        <begin position="265"/>
        <end position="282"/>
    </location>
</feature>
<evidence type="ECO:0000256" key="4">
    <source>
        <dbReference type="ARBA" id="ARBA00023136"/>
    </source>
</evidence>
<evidence type="ECO:0000313" key="7">
    <source>
        <dbReference type="Proteomes" id="UP001055057"/>
    </source>
</evidence>
<dbReference type="InterPro" id="IPR038665">
    <property type="entry name" value="Voltage-dep_anion_channel_sf"/>
</dbReference>
<sequence>MPDLSLEPRAAPASETVLTAHVATGAAPAVRGGWRQVEALPVGLFASVMGLTGLSVAWTLAHARYGTSLLIGEMIGWVAVAAFAAVALGYAGKLVLARQAARAEFYHPIAGNLFRTPLISLLLLPIPLAPVSLTAARVMWVVGAVGMSMFAWLIVTRWLGERQQAAHATPAWIVPVVGLLDVPLALPMLGLPPDVLPVHGVMVFGLAVGLFFAVPLLTLILSRLLFEAPMPPALQPSLLILVAPSAVGFSTYVAVTGAVDLFAEALYAITLFLLAVTLPKLARFSRSCPFRVSWWAVSLPLAASAAAALRLAGTRPGWATDGVALALLALATLVILWLLVRTLAGLVRGELRTLSQ</sequence>
<dbReference type="InterPro" id="IPR052951">
    <property type="entry name" value="Tellurite_res_ion_channel"/>
</dbReference>
<feature type="transmembrane region" description="Helical" evidence="5">
    <location>
        <begin position="324"/>
        <end position="347"/>
    </location>
</feature>
<feature type="transmembrane region" description="Helical" evidence="5">
    <location>
        <begin position="238"/>
        <end position="259"/>
    </location>
</feature>
<evidence type="ECO:0000313" key="6">
    <source>
        <dbReference type="EMBL" id="GJE62791.1"/>
    </source>
</evidence>
<feature type="transmembrane region" description="Helical" evidence="5">
    <location>
        <begin position="294"/>
        <end position="312"/>
    </location>
</feature>
<keyword evidence="2 5" id="KW-0812">Transmembrane</keyword>
<dbReference type="PANTHER" id="PTHR37955">
    <property type="entry name" value="TELLURITE RESISTANCE PROTEIN TEHA"/>
    <property type="match status" value="1"/>
</dbReference>
<organism evidence="6 7">
    <name type="scientific">Methylobacterium trifolii</name>
    <dbReference type="NCBI Taxonomy" id="1003092"/>
    <lineage>
        <taxon>Bacteria</taxon>
        <taxon>Pseudomonadati</taxon>
        <taxon>Pseudomonadota</taxon>
        <taxon>Alphaproteobacteria</taxon>
        <taxon>Hyphomicrobiales</taxon>
        <taxon>Methylobacteriaceae</taxon>
        <taxon>Methylobacterium</taxon>
    </lineage>
</organism>
<keyword evidence="4 5" id="KW-0472">Membrane</keyword>
<feature type="transmembrane region" description="Helical" evidence="5">
    <location>
        <begin position="201"/>
        <end position="226"/>
    </location>
</feature>
<feature type="transmembrane region" description="Helical" evidence="5">
    <location>
        <begin position="139"/>
        <end position="159"/>
    </location>
</feature>
<protein>
    <submittedName>
        <fullName evidence="6">Tellurite resistance protein TehA</fullName>
    </submittedName>
</protein>
<evidence type="ECO:0000256" key="3">
    <source>
        <dbReference type="ARBA" id="ARBA00022989"/>
    </source>
</evidence>
<reference evidence="6" key="2">
    <citation type="submission" date="2021-08" db="EMBL/GenBank/DDBJ databases">
        <authorList>
            <person name="Tani A."/>
            <person name="Ola A."/>
            <person name="Ogura Y."/>
            <person name="Katsura K."/>
            <person name="Hayashi T."/>
        </authorList>
    </citation>
    <scope>NUCLEOTIDE SEQUENCE</scope>
    <source>
        <strain evidence="6">DSM 23632</strain>
    </source>
</reference>
<feature type="transmembrane region" description="Helical" evidence="5">
    <location>
        <begin position="74"/>
        <end position="92"/>
    </location>
</feature>
<keyword evidence="3 5" id="KW-1133">Transmembrane helix</keyword>
<dbReference type="Gene3D" id="1.50.10.150">
    <property type="entry name" value="Voltage-dependent anion channel"/>
    <property type="match status" value="1"/>
</dbReference>
<name>A0ABQ4U6D2_9HYPH</name>
<dbReference type="PANTHER" id="PTHR37955:SF1">
    <property type="entry name" value="DEP DOMAIN-CONTAINING PROTEIN"/>
    <property type="match status" value="1"/>
</dbReference>
<comment type="subcellular location">
    <subcellularLocation>
        <location evidence="1">Membrane</location>
        <topology evidence="1">Multi-pass membrane protein</topology>
    </subcellularLocation>
</comment>
<dbReference type="RefSeq" id="WP_238185428.1">
    <property type="nucleotide sequence ID" value="NZ_BPRB01000410.1"/>
</dbReference>
<accession>A0ABQ4U6D2</accession>
<gene>
    <name evidence="6" type="primary">tehA_2</name>
    <name evidence="6" type="ORF">MPOCJGCO_4927</name>
</gene>
<dbReference type="InterPro" id="IPR004695">
    <property type="entry name" value="SLAC1/Mae1/Ssu1/TehA"/>
</dbReference>
<feature type="transmembrane region" description="Helical" evidence="5">
    <location>
        <begin position="171"/>
        <end position="189"/>
    </location>
</feature>